<evidence type="ECO:0000313" key="3">
    <source>
        <dbReference type="EMBL" id="CAB3222017.1"/>
    </source>
</evidence>
<accession>A0A8S0YRA2</accession>
<organism evidence="3 4">
    <name type="scientific">Arctia plantaginis</name>
    <name type="common">Wood tiger moth</name>
    <name type="synonym">Phalaena plantaginis</name>
    <dbReference type="NCBI Taxonomy" id="874455"/>
    <lineage>
        <taxon>Eukaryota</taxon>
        <taxon>Metazoa</taxon>
        <taxon>Ecdysozoa</taxon>
        <taxon>Arthropoda</taxon>
        <taxon>Hexapoda</taxon>
        <taxon>Insecta</taxon>
        <taxon>Pterygota</taxon>
        <taxon>Neoptera</taxon>
        <taxon>Endopterygota</taxon>
        <taxon>Lepidoptera</taxon>
        <taxon>Glossata</taxon>
        <taxon>Ditrysia</taxon>
        <taxon>Noctuoidea</taxon>
        <taxon>Erebidae</taxon>
        <taxon>Arctiinae</taxon>
        <taxon>Arctia</taxon>
    </lineage>
</organism>
<dbReference type="Gene3D" id="1.25.10.10">
    <property type="entry name" value="Leucine-rich Repeat Variant"/>
    <property type="match status" value="1"/>
</dbReference>
<proteinExistence type="predicted"/>
<sequence>MNNDHTQTFSVLCGELCNLLYIKEYDKEKVNGLIDELNAKPYKLELCVRKHDATTLITALCLNVKPVDEFLAAKTSHLINSIVTKQNVQFGPDYLWKVMSWHVECLKKCSEIVLPDILHSTQCILQFNVAAGSKFIEDLIGSRGILFKLLDENKSVLTTQNSFQIHLLALKCIIYLITSTEDSKSESNITADMKIQISEIIIKFLMKGYSKSQDEFLYCKVVISALRVLSQLYFNDPNISIPLPEIMGISRYFILYGLVVQGSRPDKIMPAQQTIAMPSVVNNANAKGGKKQKLRKQRNNAIESLKKEIPVSDRSLMKDVDNFENNSAYKPASRNYLEAQKAKNEWALTSDSDMSDVENSREVKLIALKSRVRQSASNLLLVLVKVKEKREIFGYWWALLPDCPDASNWSVGESAKKTLAYCAATDPMASSRASVLSVILALLSGSKMYLSQAETSKKESTSFIPFSESLGYMIICMHKVLHSILESERSHAVIIVALKCCAALVQATPYHKMKEGLITELVMATRKFLVHRDVTLQVGALITMGCVLSVDPKVDEVIKAIEKDSVPSKISTSMSSSKVAFSNDTLKFDVEECDDFEEGYSDDEMFTAVDNKTENSKEADTIESLCFRSWILDICFKNLGWIFKGNEIVRCKPSAIPIVLESLQVLSAVSFHHLQDLLQPNILLLSDILSEMLQHEHQDVVLQSAKVISIIGDGIQKLDQVDQSPPLSQCVKMWSNLIIPLSNVLQCHENTPVKAMVCDCIANIGERSFKELPRHLQLLCCTLLIGSCSDVEAMVRAAAVRGLAMLVMYRTLREDIGFVSDCGENILRALAEPTLVVRIKGAWALGNLSDALVLNMEEPDSEEIDDDLLVRLLEVSVQCALDNDKVKMSATRGLGNLLRLIKNEKLLRNTEIKTLCESAIMKLLDCACKVNNMKVRWNACYAMGNVMKNEQLFTCFSGWQDKVFPSFCTLSQDCKNLKVRITAATALRAPTARAHYGTHYVPVWRAMLTAMENAAHVDDYNEYKHKDNLIEQLCVTLAHLCCLLTQADLSEILDPLVFHYESAKSLFTQVCHKLPPENASCLKILQAAKYVTVDLTAANDTQMQTLSMLQDIFIWDM</sequence>
<evidence type="ECO:0000313" key="4">
    <source>
        <dbReference type="Proteomes" id="UP000494256"/>
    </source>
</evidence>
<dbReference type="Pfam" id="PF13251">
    <property type="entry name" value="DUF4042"/>
    <property type="match status" value="1"/>
</dbReference>
<dbReference type="EMBL" id="CADEBD010000051">
    <property type="protein sequence ID" value="CAB3222017.1"/>
    <property type="molecule type" value="Genomic_DNA"/>
</dbReference>
<dbReference type="InterPro" id="IPR011989">
    <property type="entry name" value="ARM-like"/>
</dbReference>
<dbReference type="SUPFAM" id="SSF48371">
    <property type="entry name" value="ARM repeat"/>
    <property type="match status" value="1"/>
</dbReference>
<gene>
    <name evidence="3" type="ORF">APLA_LOCUS1131</name>
</gene>
<dbReference type="InterPro" id="IPR025283">
    <property type="entry name" value="DUF4042"/>
</dbReference>
<dbReference type="PANTHER" id="PTHR13366:SF0">
    <property type="entry name" value="HEAT REPEAT-CONTAINING PROTEIN 6"/>
    <property type="match status" value="1"/>
</dbReference>
<evidence type="ECO:0000256" key="1">
    <source>
        <dbReference type="ARBA" id="ARBA00015263"/>
    </source>
</evidence>
<name>A0A8S0YRA2_ARCPL</name>
<protein>
    <recommendedName>
        <fullName evidence="1">HEAT repeat-containing protein 6</fullName>
    </recommendedName>
</protein>
<feature type="domain" description="DUF4042" evidence="2">
    <location>
        <begin position="371"/>
        <end position="556"/>
    </location>
</feature>
<dbReference type="AlphaFoldDB" id="A0A8S0YRA2"/>
<dbReference type="InterPro" id="IPR052107">
    <property type="entry name" value="HEAT6"/>
</dbReference>
<dbReference type="Proteomes" id="UP000494256">
    <property type="component" value="Unassembled WGS sequence"/>
</dbReference>
<comment type="caution">
    <text evidence="3">The sequence shown here is derived from an EMBL/GenBank/DDBJ whole genome shotgun (WGS) entry which is preliminary data.</text>
</comment>
<dbReference type="OrthoDB" id="10069248at2759"/>
<reference evidence="3 4" key="1">
    <citation type="submission" date="2020-04" db="EMBL/GenBank/DDBJ databases">
        <authorList>
            <person name="Wallbank WR R."/>
            <person name="Pardo Diaz C."/>
            <person name="Kozak K."/>
            <person name="Martin S."/>
            <person name="Jiggins C."/>
            <person name="Moest M."/>
            <person name="Warren A I."/>
            <person name="Byers J.R.P. K."/>
            <person name="Montejo-Kovacevich G."/>
            <person name="Yen C E."/>
        </authorList>
    </citation>
    <scope>NUCLEOTIDE SEQUENCE [LARGE SCALE GENOMIC DNA]</scope>
</reference>
<evidence type="ECO:0000259" key="2">
    <source>
        <dbReference type="Pfam" id="PF13251"/>
    </source>
</evidence>
<dbReference type="InterPro" id="IPR016024">
    <property type="entry name" value="ARM-type_fold"/>
</dbReference>
<dbReference type="PANTHER" id="PTHR13366">
    <property type="entry name" value="MALARIA ANTIGEN-RELATED"/>
    <property type="match status" value="1"/>
</dbReference>